<dbReference type="Pfam" id="PF02050">
    <property type="entry name" value="FliJ"/>
    <property type="match status" value="1"/>
</dbReference>
<dbReference type="InterPro" id="IPR053716">
    <property type="entry name" value="Flag_assembly_chemotaxis_eff"/>
</dbReference>
<dbReference type="Proteomes" id="UP001620461">
    <property type="component" value="Unassembled WGS sequence"/>
</dbReference>
<evidence type="ECO:0000256" key="7">
    <source>
        <dbReference type="ARBA" id="ARBA00022795"/>
    </source>
</evidence>
<proteinExistence type="inferred from homology"/>
<keyword evidence="12" id="KW-1185">Reference proteome</keyword>
<dbReference type="RefSeq" id="WP_404546979.1">
    <property type="nucleotide sequence ID" value="NZ_JADIKJ010000009.1"/>
</dbReference>
<keyword evidence="6" id="KW-0145">Chemotaxis</keyword>
<keyword evidence="11" id="KW-0969">Cilium</keyword>
<gene>
    <name evidence="11" type="ORF">ISP15_09245</name>
</gene>
<keyword evidence="9" id="KW-0472">Membrane</keyword>
<accession>A0ABW8JJR1</accession>
<name>A0ABW8JJR1_9GAMM</name>
<dbReference type="EMBL" id="JADIKJ010000009">
    <property type="protein sequence ID" value="MFK2900520.1"/>
    <property type="molecule type" value="Genomic_DNA"/>
</dbReference>
<comment type="caution">
    <text evidence="11">The sequence shown here is derived from an EMBL/GenBank/DDBJ whole genome shotgun (WGS) entry which is preliminary data.</text>
</comment>
<organism evidence="11 12">
    <name type="scientific">Dyella jejuensis</name>
    <dbReference type="NCBI Taxonomy" id="1432009"/>
    <lineage>
        <taxon>Bacteria</taxon>
        <taxon>Pseudomonadati</taxon>
        <taxon>Pseudomonadota</taxon>
        <taxon>Gammaproteobacteria</taxon>
        <taxon>Lysobacterales</taxon>
        <taxon>Rhodanobacteraceae</taxon>
        <taxon>Dyella</taxon>
    </lineage>
</organism>
<dbReference type="InterPro" id="IPR012823">
    <property type="entry name" value="Flagell_FliJ"/>
</dbReference>
<keyword evidence="7" id="KW-1005">Bacterial flagellum biogenesis</keyword>
<keyword evidence="10" id="KW-1006">Bacterial flagellum protein export</keyword>
<dbReference type="Gene3D" id="1.10.287.1700">
    <property type="match status" value="1"/>
</dbReference>
<comment type="subcellular location">
    <subcellularLocation>
        <location evidence="1">Cell membrane</location>
        <topology evidence="1">Peripheral membrane protein</topology>
        <orientation evidence="1">Cytoplasmic side</orientation>
    </subcellularLocation>
</comment>
<evidence type="ECO:0000256" key="4">
    <source>
        <dbReference type="ARBA" id="ARBA00022448"/>
    </source>
</evidence>
<keyword evidence="5" id="KW-1003">Cell membrane</keyword>
<evidence type="ECO:0000256" key="8">
    <source>
        <dbReference type="ARBA" id="ARBA00022927"/>
    </source>
</evidence>
<evidence type="ECO:0000256" key="2">
    <source>
        <dbReference type="ARBA" id="ARBA00010004"/>
    </source>
</evidence>
<evidence type="ECO:0000256" key="5">
    <source>
        <dbReference type="ARBA" id="ARBA00022475"/>
    </source>
</evidence>
<comment type="similarity">
    <text evidence="2">Belongs to the FliJ family.</text>
</comment>
<keyword evidence="4" id="KW-0813">Transport</keyword>
<reference evidence="11 12" key="1">
    <citation type="submission" date="2020-10" db="EMBL/GenBank/DDBJ databases">
        <title>Phylogeny of dyella-like bacteria.</title>
        <authorList>
            <person name="Fu J."/>
        </authorList>
    </citation>
    <scope>NUCLEOTIDE SEQUENCE [LARGE SCALE GENOMIC DNA]</scope>
    <source>
        <strain evidence="11 12">JP1</strain>
    </source>
</reference>
<evidence type="ECO:0000313" key="11">
    <source>
        <dbReference type="EMBL" id="MFK2900520.1"/>
    </source>
</evidence>
<keyword evidence="8" id="KW-0653">Protein transport</keyword>
<evidence type="ECO:0000256" key="9">
    <source>
        <dbReference type="ARBA" id="ARBA00023136"/>
    </source>
</evidence>
<evidence type="ECO:0000313" key="12">
    <source>
        <dbReference type="Proteomes" id="UP001620461"/>
    </source>
</evidence>
<keyword evidence="11" id="KW-0282">Flagellum</keyword>
<protein>
    <recommendedName>
        <fullName evidence="3">Flagellar FliJ protein</fullName>
    </recommendedName>
</protein>
<evidence type="ECO:0000256" key="10">
    <source>
        <dbReference type="ARBA" id="ARBA00023225"/>
    </source>
</evidence>
<sequence>MSMQRTVDSLARLVQLRAHDVDRLTGELANRQALRMRYQDNLERMEHLLDTTAAGDSGCPALASNSAHYKSSLCDLIAAHRQDLARHDATIEASRQALTQAALKHECLERALQGKRQVLERQRHRHEQKQQDQLAVQAWCRNHSHSRVHLSSEAQP</sequence>
<keyword evidence="11" id="KW-0966">Cell projection</keyword>
<evidence type="ECO:0000256" key="6">
    <source>
        <dbReference type="ARBA" id="ARBA00022500"/>
    </source>
</evidence>
<evidence type="ECO:0000256" key="1">
    <source>
        <dbReference type="ARBA" id="ARBA00004413"/>
    </source>
</evidence>
<evidence type="ECO:0000256" key="3">
    <source>
        <dbReference type="ARBA" id="ARBA00020392"/>
    </source>
</evidence>